<dbReference type="GO" id="GO:0015276">
    <property type="term" value="F:ligand-gated monoatomic ion channel activity"/>
    <property type="evidence" value="ECO:0007669"/>
    <property type="project" value="InterPro"/>
</dbReference>
<evidence type="ECO:0000256" key="1">
    <source>
        <dbReference type="ARBA" id="ARBA00022729"/>
    </source>
</evidence>
<proteinExistence type="predicted"/>
<gene>
    <name evidence="4" type="ORF">Desgi_1814</name>
</gene>
<protein>
    <submittedName>
        <fullName evidence="4">Periplasmic component of amino acid ABC-type transporter/signal transduction system</fullName>
    </submittedName>
</protein>
<evidence type="ECO:0000259" key="3">
    <source>
        <dbReference type="SMART" id="SM00079"/>
    </source>
</evidence>
<dbReference type="eggNOG" id="COG0834">
    <property type="taxonomic scope" value="Bacteria"/>
</dbReference>
<name>R4KHZ0_9FIRM</name>
<sequence length="285" mass="31705">MCRTKYLWLVVLVLGLALVVAGCGGDSTDKSDGQAMNEDTEKTTWELIQEKGVMTVGLDDTFRPMGFRDEQGNLVGFDIDMGEEFEKRLGITVEWIPTDWSGVNGALNAKKFDVVINGMSITEKRKAEIDFSIPYVNASIGMAVLTDNMDINTKDDLQGIVVATQAGSSGYEACKSLVEEGIIEEDSLKQYNQYPEAFLDLSIGRVNVVVVDVTTAEDYISQKPDTYKIVEQPLVEDMYAIGLRKEDQDLKEVLDKTLTEMMEDGTLTEISKKWFDGKDMIAMPE</sequence>
<dbReference type="PANTHER" id="PTHR35936">
    <property type="entry name" value="MEMBRANE-BOUND LYTIC MUREIN TRANSGLYCOSYLASE F"/>
    <property type="match status" value="1"/>
</dbReference>
<feature type="domain" description="Ionotropic glutamate receptor C-terminal" evidence="3">
    <location>
        <begin position="53"/>
        <end position="277"/>
    </location>
</feature>
<keyword evidence="1" id="KW-0732">Signal</keyword>
<dbReference type="GO" id="GO:0016020">
    <property type="term" value="C:membrane"/>
    <property type="evidence" value="ECO:0007669"/>
    <property type="project" value="InterPro"/>
</dbReference>
<dbReference type="HOGENOM" id="CLU_019602_18_2_9"/>
<dbReference type="Gene3D" id="3.40.190.10">
    <property type="entry name" value="Periplasmic binding protein-like II"/>
    <property type="match status" value="2"/>
</dbReference>
<dbReference type="SMART" id="SM00062">
    <property type="entry name" value="PBPb"/>
    <property type="match status" value="1"/>
</dbReference>
<dbReference type="Proteomes" id="UP000013520">
    <property type="component" value="Chromosome"/>
</dbReference>
<dbReference type="OrthoDB" id="9775197at2"/>
<organism evidence="4 5">
    <name type="scientific">Desulfoscipio gibsoniae DSM 7213</name>
    <dbReference type="NCBI Taxonomy" id="767817"/>
    <lineage>
        <taxon>Bacteria</taxon>
        <taxon>Bacillati</taxon>
        <taxon>Bacillota</taxon>
        <taxon>Clostridia</taxon>
        <taxon>Eubacteriales</taxon>
        <taxon>Desulfallaceae</taxon>
        <taxon>Desulfoscipio</taxon>
    </lineage>
</organism>
<accession>R4KHZ0</accession>
<dbReference type="SMART" id="SM00079">
    <property type="entry name" value="PBPe"/>
    <property type="match status" value="1"/>
</dbReference>
<dbReference type="InterPro" id="IPR001638">
    <property type="entry name" value="Solute-binding_3/MltF_N"/>
</dbReference>
<dbReference type="EMBL" id="CP003273">
    <property type="protein sequence ID" value="AGL01262.1"/>
    <property type="molecule type" value="Genomic_DNA"/>
</dbReference>
<dbReference type="PROSITE" id="PS51257">
    <property type="entry name" value="PROKAR_LIPOPROTEIN"/>
    <property type="match status" value="1"/>
</dbReference>
<evidence type="ECO:0000259" key="2">
    <source>
        <dbReference type="SMART" id="SM00062"/>
    </source>
</evidence>
<dbReference type="PANTHER" id="PTHR35936:SF34">
    <property type="entry name" value="ABC TRANSPORTER EXTRACELLULAR-BINDING PROTEIN YCKB-RELATED"/>
    <property type="match status" value="1"/>
</dbReference>
<dbReference type="KEGG" id="dgi:Desgi_1814"/>
<dbReference type="STRING" id="767817.Desgi_1814"/>
<keyword evidence="5" id="KW-1185">Reference proteome</keyword>
<dbReference type="RefSeq" id="WP_006522442.1">
    <property type="nucleotide sequence ID" value="NC_021184.1"/>
</dbReference>
<dbReference type="SUPFAM" id="SSF53850">
    <property type="entry name" value="Periplasmic binding protein-like II"/>
    <property type="match status" value="1"/>
</dbReference>
<feature type="domain" description="Solute-binding protein family 3/N-terminal" evidence="2">
    <location>
        <begin position="53"/>
        <end position="278"/>
    </location>
</feature>
<dbReference type="AlphaFoldDB" id="R4KHZ0"/>
<dbReference type="InterPro" id="IPR001320">
    <property type="entry name" value="Iontro_rcpt_C"/>
</dbReference>
<evidence type="ECO:0000313" key="5">
    <source>
        <dbReference type="Proteomes" id="UP000013520"/>
    </source>
</evidence>
<evidence type="ECO:0000313" key="4">
    <source>
        <dbReference type="EMBL" id="AGL01262.1"/>
    </source>
</evidence>
<dbReference type="Pfam" id="PF00497">
    <property type="entry name" value="SBP_bac_3"/>
    <property type="match status" value="1"/>
</dbReference>
<reference evidence="4 5" key="1">
    <citation type="submission" date="2012-01" db="EMBL/GenBank/DDBJ databases">
        <title>Complete sequence of Desulfotomaculum gibsoniae DSM 7213.</title>
        <authorList>
            <consortium name="US DOE Joint Genome Institute"/>
            <person name="Lucas S."/>
            <person name="Han J."/>
            <person name="Lapidus A."/>
            <person name="Cheng J.-F."/>
            <person name="Goodwin L."/>
            <person name="Pitluck S."/>
            <person name="Peters L."/>
            <person name="Ovchinnikova G."/>
            <person name="Teshima H."/>
            <person name="Detter J.C."/>
            <person name="Han C."/>
            <person name="Tapia R."/>
            <person name="Land M."/>
            <person name="Hauser L."/>
            <person name="Kyrpides N."/>
            <person name="Ivanova N."/>
            <person name="Pagani I."/>
            <person name="Parshina S."/>
            <person name="Plugge C."/>
            <person name="Muyzer G."/>
            <person name="Kuever J."/>
            <person name="Ivanova A."/>
            <person name="Nazina T."/>
            <person name="Klenk H.-P."/>
            <person name="Brambilla E."/>
            <person name="Spring S."/>
            <person name="Stams A.F."/>
            <person name="Woyke T."/>
        </authorList>
    </citation>
    <scope>NUCLEOTIDE SEQUENCE [LARGE SCALE GENOMIC DNA]</scope>
    <source>
        <strain evidence="4 5">DSM 7213</strain>
    </source>
</reference>